<comment type="caution">
    <text evidence="1">The sequence shown here is derived from an EMBL/GenBank/DDBJ whole genome shotgun (WGS) entry which is preliminary data.</text>
</comment>
<sequence length="66" mass="7692">MVRYSTENPENWRTIACLPKQRGCRRGARGCKDHLMVYKAILEDEHQAQKNLSDVETNLKVKYGKI</sequence>
<dbReference type="EMBL" id="CAVLGL010000126">
    <property type="protein sequence ID" value="CAK1600834.1"/>
    <property type="molecule type" value="Genomic_DNA"/>
</dbReference>
<gene>
    <name evidence="1" type="ORF">PARMNEM_LOCUS19541</name>
</gene>
<accession>A0AAV1M3B9</accession>
<dbReference type="Proteomes" id="UP001314205">
    <property type="component" value="Unassembled WGS sequence"/>
</dbReference>
<protein>
    <submittedName>
        <fullName evidence="1">Uncharacterized protein</fullName>
    </submittedName>
</protein>
<evidence type="ECO:0000313" key="2">
    <source>
        <dbReference type="Proteomes" id="UP001314205"/>
    </source>
</evidence>
<organism evidence="1 2">
    <name type="scientific">Parnassius mnemosyne</name>
    <name type="common">clouded apollo</name>
    <dbReference type="NCBI Taxonomy" id="213953"/>
    <lineage>
        <taxon>Eukaryota</taxon>
        <taxon>Metazoa</taxon>
        <taxon>Ecdysozoa</taxon>
        <taxon>Arthropoda</taxon>
        <taxon>Hexapoda</taxon>
        <taxon>Insecta</taxon>
        <taxon>Pterygota</taxon>
        <taxon>Neoptera</taxon>
        <taxon>Endopterygota</taxon>
        <taxon>Lepidoptera</taxon>
        <taxon>Glossata</taxon>
        <taxon>Ditrysia</taxon>
        <taxon>Papilionoidea</taxon>
        <taxon>Papilionidae</taxon>
        <taxon>Parnassiinae</taxon>
        <taxon>Parnassini</taxon>
        <taxon>Parnassius</taxon>
        <taxon>Driopa</taxon>
    </lineage>
</organism>
<keyword evidence="2" id="KW-1185">Reference proteome</keyword>
<name>A0AAV1M3B9_9NEOP</name>
<dbReference type="AlphaFoldDB" id="A0AAV1M3B9"/>
<proteinExistence type="predicted"/>
<reference evidence="1 2" key="1">
    <citation type="submission" date="2023-11" db="EMBL/GenBank/DDBJ databases">
        <authorList>
            <person name="Hedman E."/>
            <person name="Englund M."/>
            <person name="Stromberg M."/>
            <person name="Nyberg Akerstrom W."/>
            <person name="Nylinder S."/>
            <person name="Jareborg N."/>
            <person name="Kallberg Y."/>
            <person name="Kronander E."/>
        </authorList>
    </citation>
    <scope>NUCLEOTIDE SEQUENCE [LARGE SCALE GENOMIC DNA]</scope>
</reference>
<evidence type="ECO:0000313" key="1">
    <source>
        <dbReference type="EMBL" id="CAK1600834.1"/>
    </source>
</evidence>